<dbReference type="Proteomes" id="UP000036367">
    <property type="component" value="Unassembled WGS sequence"/>
</dbReference>
<dbReference type="EMBL" id="LECT01000036">
    <property type="protein sequence ID" value="KLU03517.1"/>
    <property type="molecule type" value="Genomic_DNA"/>
</dbReference>
<dbReference type="PATRIC" id="fig|595434.4.peg.4188"/>
<accession>A0A0J1B9W4</accession>
<name>A0A0J1B9W4_RHOIS</name>
<dbReference type="AlphaFoldDB" id="A0A0J1B9W4"/>
<reference evidence="1" key="1">
    <citation type="submission" date="2015-05" db="EMBL/GenBank/DDBJ databases">
        <title>Permanent draft genome of Rhodopirellula islandicus K833.</title>
        <authorList>
            <person name="Kizina J."/>
            <person name="Richter M."/>
            <person name="Glockner F.O."/>
            <person name="Harder J."/>
        </authorList>
    </citation>
    <scope>NUCLEOTIDE SEQUENCE [LARGE SCALE GENOMIC DNA]</scope>
    <source>
        <strain evidence="1">K833</strain>
    </source>
</reference>
<dbReference type="OrthoDB" id="290065at2"/>
<gene>
    <name evidence="1" type="ORF">RISK_004414</name>
</gene>
<dbReference type="STRING" id="595434.RISK_004414"/>
<proteinExistence type="predicted"/>
<comment type="caution">
    <text evidence="1">The sequence shown here is derived from an EMBL/GenBank/DDBJ whole genome shotgun (WGS) entry which is preliminary data.</text>
</comment>
<dbReference type="RefSeq" id="WP_047815678.1">
    <property type="nucleotide sequence ID" value="NZ_LECT01000036.1"/>
</dbReference>
<protein>
    <submittedName>
        <fullName evidence="1">Uncharacterized protein</fullName>
    </submittedName>
</protein>
<keyword evidence="2" id="KW-1185">Reference proteome</keyword>
<evidence type="ECO:0000313" key="1">
    <source>
        <dbReference type="EMBL" id="KLU03517.1"/>
    </source>
</evidence>
<sequence length="61" mass="6338">MTEPMSQIGKWMVAGLLLTALVGCGSSETELLPLDAADDEQASVEEIMGGANATATERPTE</sequence>
<evidence type="ECO:0000313" key="2">
    <source>
        <dbReference type="Proteomes" id="UP000036367"/>
    </source>
</evidence>
<organism evidence="1 2">
    <name type="scientific">Rhodopirellula islandica</name>
    <dbReference type="NCBI Taxonomy" id="595434"/>
    <lineage>
        <taxon>Bacteria</taxon>
        <taxon>Pseudomonadati</taxon>
        <taxon>Planctomycetota</taxon>
        <taxon>Planctomycetia</taxon>
        <taxon>Pirellulales</taxon>
        <taxon>Pirellulaceae</taxon>
        <taxon>Rhodopirellula</taxon>
    </lineage>
</organism>